<evidence type="ECO:0000259" key="5">
    <source>
        <dbReference type="PROSITE" id="PS51464"/>
    </source>
</evidence>
<evidence type="ECO:0000313" key="6">
    <source>
        <dbReference type="EMBL" id="SCG36777.1"/>
    </source>
</evidence>
<dbReference type="OrthoDB" id="140919at2"/>
<name>A0A1C5GTB1_9ACTN</name>
<comment type="pathway">
    <text evidence="4">Carbohydrate degradation; glycolysis; D-glyceraldehyde 3-phosphate and glycerone phosphate from D-glucose: step 2/4.</text>
</comment>
<organism evidence="6 7">
    <name type="scientific">Micromonospora halophytica</name>
    <dbReference type="NCBI Taxonomy" id="47864"/>
    <lineage>
        <taxon>Bacteria</taxon>
        <taxon>Bacillati</taxon>
        <taxon>Actinomycetota</taxon>
        <taxon>Actinomycetes</taxon>
        <taxon>Micromonosporales</taxon>
        <taxon>Micromonosporaceae</taxon>
        <taxon>Micromonospora</taxon>
    </lineage>
</organism>
<keyword evidence="7" id="KW-1185">Reference proteome</keyword>
<dbReference type="GO" id="GO:0004347">
    <property type="term" value="F:glucose-6-phosphate isomerase activity"/>
    <property type="evidence" value="ECO:0007669"/>
    <property type="project" value="UniProtKB-EC"/>
</dbReference>
<dbReference type="GO" id="GO:0006096">
    <property type="term" value="P:glycolytic process"/>
    <property type="evidence" value="ECO:0007669"/>
    <property type="project" value="UniProtKB-UniPathway"/>
</dbReference>
<dbReference type="PRINTS" id="PR00662">
    <property type="entry name" value="G6PISOMERASE"/>
</dbReference>
<dbReference type="GO" id="GO:0048029">
    <property type="term" value="F:monosaccharide binding"/>
    <property type="evidence" value="ECO:0007669"/>
    <property type="project" value="TreeGrafter"/>
</dbReference>
<dbReference type="UniPathway" id="UPA00109">
    <property type="reaction ID" value="UER00181"/>
</dbReference>
<reference evidence="7" key="1">
    <citation type="submission" date="2016-06" db="EMBL/GenBank/DDBJ databases">
        <authorList>
            <person name="Varghese N."/>
        </authorList>
    </citation>
    <scope>NUCLEOTIDE SEQUENCE [LARGE SCALE GENOMIC DNA]</scope>
    <source>
        <strain evidence="7">DSM 43171</strain>
    </source>
</reference>
<evidence type="ECO:0000256" key="3">
    <source>
        <dbReference type="ARBA" id="ARBA00023235"/>
    </source>
</evidence>
<comment type="similarity">
    <text evidence="4">Belongs to the GPI family.</text>
</comment>
<dbReference type="GO" id="GO:0006094">
    <property type="term" value="P:gluconeogenesis"/>
    <property type="evidence" value="ECO:0007669"/>
    <property type="project" value="UniProtKB-KW"/>
</dbReference>
<dbReference type="PROSITE" id="PS51463">
    <property type="entry name" value="P_GLUCOSE_ISOMERASE_3"/>
    <property type="match status" value="1"/>
</dbReference>
<keyword evidence="3 4" id="KW-0413">Isomerase</keyword>
<dbReference type="GO" id="GO:0005829">
    <property type="term" value="C:cytosol"/>
    <property type="evidence" value="ECO:0007669"/>
    <property type="project" value="TreeGrafter"/>
</dbReference>
<dbReference type="GO" id="GO:0097367">
    <property type="term" value="F:carbohydrate derivative binding"/>
    <property type="evidence" value="ECO:0007669"/>
    <property type="project" value="InterPro"/>
</dbReference>
<sequence>MSDLTAEPAVAAAGLAVHGADAVDGATRLREDLVGRGLPARLAGKDPALWGPDAEPTARLRLGWLDTHRRSRELLPQLAELTAELADLDHVVLVGMGGSSLAAETIVRTLGRPLTVLDTTDPGRIRAVLADRLERTVVVVASKSGATVETDSHRRAYWQAFLDAGMGEAEAARHFVVVTDPGSPLEAVAHEMGAVVLPADPEVGGRYAALTAFGLVPAALAGAEVTALLDDAEAFSASLGRDADNPALALGAALGAAATGGRGTVALVGDGTGLDGLGDWAEQLLAESTGKAGTGILPVVVESPVAPGVAGPDVLTVSYGGALAAGDVPGGGCAPDLAVNGPLGAHFLAWEYATTVAATVLGVDPFDQPDVAASKENTRRILESGPPTQTPSRTEGAIEVYAPPGAPADLDGALRHLLDGVDVAGHLAVTAYLDRVADADAAELRPLLARTLGRPVTFGWGPRYLHSTGQYHKGGPPVGSYLQLTGAVDVDLPVPGRPYSFGELQAAQATGDRQALIERGRPVLRLHLTDRAAGLAQLRDAIGRWRA</sequence>
<dbReference type="InterPro" id="IPR001672">
    <property type="entry name" value="G6P_Isomerase"/>
</dbReference>
<dbReference type="EMBL" id="FMDN01000002">
    <property type="protein sequence ID" value="SCG36777.1"/>
    <property type="molecule type" value="Genomic_DNA"/>
</dbReference>
<proteinExistence type="inferred from homology"/>
<evidence type="ECO:0000256" key="4">
    <source>
        <dbReference type="RuleBase" id="RU000612"/>
    </source>
</evidence>
<keyword evidence="1 4" id="KW-0312">Gluconeogenesis</keyword>
<dbReference type="InterPro" id="IPR001347">
    <property type="entry name" value="SIS_dom"/>
</dbReference>
<dbReference type="PANTHER" id="PTHR11469">
    <property type="entry name" value="GLUCOSE-6-PHOSPHATE ISOMERASE"/>
    <property type="match status" value="1"/>
</dbReference>
<dbReference type="SUPFAM" id="SSF53697">
    <property type="entry name" value="SIS domain"/>
    <property type="match status" value="1"/>
</dbReference>
<dbReference type="Proteomes" id="UP000199408">
    <property type="component" value="Unassembled WGS sequence"/>
</dbReference>
<keyword evidence="2 4" id="KW-0324">Glycolysis</keyword>
<dbReference type="Pfam" id="PF00342">
    <property type="entry name" value="PGI"/>
    <property type="match status" value="1"/>
</dbReference>
<protein>
    <recommendedName>
        <fullName evidence="4">Glucose-6-phosphate isomerase</fullName>
        <ecNumber evidence="4">5.3.1.9</ecNumber>
    </recommendedName>
</protein>
<gene>
    <name evidence="6" type="ORF">GA0070560_10223</name>
</gene>
<dbReference type="GO" id="GO:0051156">
    <property type="term" value="P:glucose 6-phosphate metabolic process"/>
    <property type="evidence" value="ECO:0007669"/>
    <property type="project" value="TreeGrafter"/>
</dbReference>
<feature type="domain" description="SIS" evidence="5">
    <location>
        <begin position="81"/>
        <end position="246"/>
    </location>
</feature>
<dbReference type="EC" id="5.3.1.9" evidence="4"/>
<dbReference type="RefSeq" id="WP_091290988.1">
    <property type="nucleotide sequence ID" value="NZ_FMDN01000002.1"/>
</dbReference>
<dbReference type="InterPro" id="IPR046348">
    <property type="entry name" value="SIS_dom_sf"/>
</dbReference>
<dbReference type="PANTHER" id="PTHR11469:SF1">
    <property type="entry name" value="GLUCOSE-6-PHOSPHATE ISOMERASE"/>
    <property type="match status" value="1"/>
</dbReference>
<comment type="catalytic activity">
    <reaction evidence="4">
        <text>alpha-D-glucose 6-phosphate = beta-D-fructose 6-phosphate</text>
        <dbReference type="Rhea" id="RHEA:11816"/>
        <dbReference type="ChEBI" id="CHEBI:57634"/>
        <dbReference type="ChEBI" id="CHEBI:58225"/>
        <dbReference type="EC" id="5.3.1.9"/>
    </reaction>
</comment>
<dbReference type="Gene3D" id="3.40.50.10490">
    <property type="entry name" value="Glucose-6-phosphate isomerase like protein, domain 1"/>
    <property type="match status" value="3"/>
</dbReference>
<evidence type="ECO:0000256" key="2">
    <source>
        <dbReference type="ARBA" id="ARBA00023152"/>
    </source>
</evidence>
<accession>A0A1C5GTB1</accession>
<dbReference type="AlphaFoldDB" id="A0A1C5GTB1"/>
<evidence type="ECO:0000313" key="7">
    <source>
        <dbReference type="Proteomes" id="UP000199408"/>
    </source>
</evidence>
<dbReference type="PROSITE" id="PS51464">
    <property type="entry name" value="SIS"/>
    <property type="match status" value="1"/>
</dbReference>
<evidence type="ECO:0000256" key="1">
    <source>
        <dbReference type="ARBA" id="ARBA00022432"/>
    </source>
</evidence>
<dbReference type="STRING" id="47864.GA0070560_10223"/>